<keyword evidence="1" id="KW-1133">Transmembrane helix</keyword>
<keyword evidence="1" id="KW-0812">Transmembrane</keyword>
<name>A0AAJ5WPH1_9BACT</name>
<protein>
    <submittedName>
        <fullName evidence="2">Uncharacterized protein</fullName>
    </submittedName>
</protein>
<feature type="transmembrane region" description="Helical" evidence="1">
    <location>
        <begin position="172"/>
        <end position="192"/>
    </location>
</feature>
<feature type="transmembrane region" description="Helical" evidence="1">
    <location>
        <begin position="253"/>
        <end position="277"/>
    </location>
</feature>
<dbReference type="Proteomes" id="UP001220610">
    <property type="component" value="Chromosome"/>
</dbReference>
<feature type="transmembrane region" description="Helical" evidence="1">
    <location>
        <begin position="58"/>
        <end position="80"/>
    </location>
</feature>
<evidence type="ECO:0000313" key="3">
    <source>
        <dbReference type="Proteomes" id="UP001220610"/>
    </source>
</evidence>
<dbReference type="EMBL" id="CP119311">
    <property type="protein sequence ID" value="WEK35756.1"/>
    <property type="molecule type" value="Genomic_DNA"/>
</dbReference>
<sequence>MNQLFNSRRFLLLTGLHWNEHRKRYLGWLAAVAGLLMTYFLFVFFMNDRKPLTEDYQAPTYFVVLFMLGGLYASTLFAPLGDKSKGITWLLLPASQLEKLLVSLFYGILVFYISYTAVFYLVDIAAVKLTNSMVPELSRYDYNLKQFVTDRQQAAVSNMFIEHYKKKSEVNVYFIFHMAFLAIQSIFIAGSIWCRRFAFVKTLLAGLAFGALYIFFFAKVLDPRMPRGHFTDDFMEYRFESFLENGKYVAMPAWLIVSITVLAKYAVAPLCWILTYIRLKEKQL</sequence>
<feature type="transmembrane region" description="Helical" evidence="1">
    <location>
        <begin position="199"/>
        <end position="218"/>
    </location>
</feature>
<feature type="transmembrane region" description="Helical" evidence="1">
    <location>
        <begin position="25"/>
        <end position="46"/>
    </location>
</feature>
<keyword evidence="1" id="KW-0472">Membrane</keyword>
<dbReference type="AlphaFoldDB" id="A0AAJ5WPH1"/>
<proteinExistence type="predicted"/>
<feature type="transmembrane region" description="Helical" evidence="1">
    <location>
        <begin position="100"/>
        <end position="122"/>
    </location>
</feature>
<reference evidence="2" key="1">
    <citation type="submission" date="2023-03" db="EMBL/GenBank/DDBJ databases">
        <title>Andean soil-derived lignocellulolytic bacterial consortium as a source of novel taxa and putative plastic-active enzymes.</title>
        <authorList>
            <person name="Diaz-Garcia L."/>
            <person name="Chuvochina M."/>
            <person name="Feuerriegel G."/>
            <person name="Bunk B."/>
            <person name="Sproer C."/>
            <person name="Streit W.R."/>
            <person name="Rodriguez L.M."/>
            <person name="Overmann J."/>
            <person name="Jimenez D.J."/>
        </authorList>
    </citation>
    <scope>NUCLEOTIDE SEQUENCE</scope>
    <source>
        <strain evidence="2">MAG 7</strain>
    </source>
</reference>
<accession>A0AAJ5WPH1</accession>
<gene>
    <name evidence="2" type="ORF">P0Y53_24995</name>
</gene>
<organism evidence="2 3">
    <name type="scientific">Candidatus Pseudobacter hemicellulosilyticus</name>
    <dbReference type="NCBI Taxonomy" id="3121375"/>
    <lineage>
        <taxon>Bacteria</taxon>
        <taxon>Pseudomonadati</taxon>
        <taxon>Bacteroidota</taxon>
        <taxon>Chitinophagia</taxon>
        <taxon>Chitinophagales</taxon>
        <taxon>Chitinophagaceae</taxon>
        <taxon>Pseudobacter</taxon>
    </lineage>
</organism>
<evidence type="ECO:0000256" key="1">
    <source>
        <dbReference type="SAM" id="Phobius"/>
    </source>
</evidence>
<evidence type="ECO:0000313" key="2">
    <source>
        <dbReference type="EMBL" id="WEK35756.1"/>
    </source>
</evidence>